<gene>
    <name evidence="4" type="ORF">EZE20_18550</name>
</gene>
<feature type="domain" description="LysM" evidence="3">
    <location>
        <begin position="168"/>
        <end position="217"/>
    </location>
</feature>
<dbReference type="CDD" id="cd00118">
    <property type="entry name" value="LysM"/>
    <property type="match status" value="2"/>
</dbReference>
<keyword evidence="2" id="KW-0472">Membrane</keyword>
<dbReference type="Gene3D" id="3.10.350.10">
    <property type="entry name" value="LysM domain"/>
    <property type="match status" value="2"/>
</dbReference>
<evidence type="ECO:0000313" key="4">
    <source>
        <dbReference type="EMBL" id="TDB62383.1"/>
    </source>
</evidence>
<dbReference type="AlphaFoldDB" id="A0A4R4K505"/>
<comment type="caution">
    <text evidence="4">The sequence shown here is derived from an EMBL/GenBank/DDBJ whole genome shotgun (WGS) entry which is preliminary data.</text>
</comment>
<keyword evidence="5" id="KW-1185">Reference proteome</keyword>
<keyword evidence="2" id="KW-0812">Transmembrane</keyword>
<dbReference type="GO" id="GO:0008932">
    <property type="term" value="F:lytic endotransglycosylase activity"/>
    <property type="evidence" value="ECO:0007669"/>
    <property type="project" value="TreeGrafter"/>
</dbReference>
<sequence length="217" mass="23681">MEEENPKPKNIRPDETSKLPLITLLTLVGIIIALFLIGYEYITDDTTGSEEVTNISPDTTTKVLPIEVEPEPIIEEEAPAEIVDKPVATETPTPEPAKPEPKAEPKPVAVDPGGTEIKHTVRPGETFFGIANRYNLTAETLKSLNPSIKDVTKDLKADVTKLNVRVQAVHTVGPGDVLRVVAGKYGISKQLLMEANGKTRDISNRGEKLIIPFKSKK</sequence>
<dbReference type="SUPFAM" id="SSF54106">
    <property type="entry name" value="LysM domain"/>
    <property type="match status" value="2"/>
</dbReference>
<dbReference type="RefSeq" id="WP_132120466.1">
    <property type="nucleotide sequence ID" value="NZ_SMJU01000012.1"/>
</dbReference>
<reference evidence="4 5" key="1">
    <citation type="submission" date="2019-02" db="EMBL/GenBank/DDBJ databases">
        <title>Arundinibacter roseus gen. nov., sp. nov., a new member of the family Cytophagaceae.</title>
        <authorList>
            <person name="Szuroczki S."/>
            <person name="Khayer B."/>
            <person name="Sproer C."/>
            <person name="Toumi M."/>
            <person name="Szabo A."/>
            <person name="Felfoldi T."/>
            <person name="Schumann P."/>
            <person name="Toth E."/>
        </authorList>
    </citation>
    <scope>NUCLEOTIDE SEQUENCE [LARGE SCALE GENOMIC DNA]</scope>
    <source>
        <strain evidence="4 5">DMA-k-7a</strain>
    </source>
</reference>
<dbReference type="OrthoDB" id="912393at2"/>
<dbReference type="Pfam" id="PF01476">
    <property type="entry name" value="LysM"/>
    <property type="match status" value="2"/>
</dbReference>
<proteinExistence type="predicted"/>
<evidence type="ECO:0000259" key="3">
    <source>
        <dbReference type="PROSITE" id="PS51782"/>
    </source>
</evidence>
<evidence type="ECO:0000313" key="5">
    <source>
        <dbReference type="Proteomes" id="UP000295706"/>
    </source>
</evidence>
<feature type="transmembrane region" description="Helical" evidence="2">
    <location>
        <begin position="21"/>
        <end position="42"/>
    </location>
</feature>
<keyword evidence="2" id="KW-1133">Transmembrane helix</keyword>
<accession>A0A4R4K505</accession>
<name>A0A4R4K505_9BACT</name>
<feature type="domain" description="LysM" evidence="3">
    <location>
        <begin position="117"/>
        <end position="163"/>
    </location>
</feature>
<feature type="region of interest" description="Disordered" evidence="1">
    <location>
        <begin position="81"/>
        <end position="115"/>
    </location>
</feature>
<dbReference type="InterPro" id="IPR018392">
    <property type="entry name" value="LysM"/>
</dbReference>
<dbReference type="SMART" id="SM00257">
    <property type="entry name" value="LysM"/>
    <property type="match status" value="2"/>
</dbReference>
<organism evidence="4 5">
    <name type="scientific">Arundinibacter roseus</name>
    <dbReference type="NCBI Taxonomy" id="2070510"/>
    <lineage>
        <taxon>Bacteria</taxon>
        <taxon>Pseudomonadati</taxon>
        <taxon>Bacteroidota</taxon>
        <taxon>Cytophagia</taxon>
        <taxon>Cytophagales</taxon>
        <taxon>Spirosomataceae</taxon>
        <taxon>Arundinibacter</taxon>
    </lineage>
</organism>
<evidence type="ECO:0000256" key="2">
    <source>
        <dbReference type="SAM" id="Phobius"/>
    </source>
</evidence>
<dbReference type="EMBL" id="SMJU01000012">
    <property type="protein sequence ID" value="TDB62383.1"/>
    <property type="molecule type" value="Genomic_DNA"/>
</dbReference>
<evidence type="ECO:0000256" key="1">
    <source>
        <dbReference type="SAM" id="MobiDB-lite"/>
    </source>
</evidence>
<dbReference type="Proteomes" id="UP000295706">
    <property type="component" value="Unassembled WGS sequence"/>
</dbReference>
<dbReference type="PANTHER" id="PTHR33734:SF22">
    <property type="entry name" value="MEMBRANE-BOUND LYTIC MUREIN TRANSGLYCOSYLASE D"/>
    <property type="match status" value="1"/>
</dbReference>
<dbReference type="PANTHER" id="PTHR33734">
    <property type="entry name" value="LYSM DOMAIN-CONTAINING GPI-ANCHORED PROTEIN 2"/>
    <property type="match status" value="1"/>
</dbReference>
<dbReference type="InterPro" id="IPR036779">
    <property type="entry name" value="LysM_dom_sf"/>
</dbReference>
<dbReference type="PROSITE" id="PS51782">
    <property type="entry name" value="LYSM"/>
    <property type="match status" value="2"/>
</dbReference>
<protein>
    <submittedName>
        <fullName evidence="4">LysM domain-containing protein</fullName>
    </submittedName>
</protein>